<keyword evidence="1 4" id="KW-0812">Transmembrane</keyword>
<comment type="similarity">
    <text evidence="4">Belongs to the copper transporter (Ctr) (TC 1.A.56) family. SLC31A subfamily.</text>
</comment>
<evidence type="ECO:0000313" key="6">
    <source>
        <dbReference type="Proteomes" id="UP000326532"/>
    </source>
</evidence>
<keyword evidence="4" id="KW-0186">Copper</keyword>
<evidence type="ECO:0000256" key="4">
    <source>
        <dbReference type="RuleBase" id="RU367022"/>
    </source>
</evidence>
<evidence type="ECO:0000256" key="1">
    <source>
        <dbReference type="ARBA" id="ARBA00022692"/>
    </source>
</evidence>
<dbReference type="PANTHER" id="PTHR12483:SF115">
    <property type="entry name" value="COPPER TRANSPORT PROTEIN"/>
    <property type="match status" value="1"/>
</dbReference>
<gene>
    <name evidence="5" type="ORF">BDV34DRAFT_226473</name>
</gene>
<keyword evidence="4" id="KW-0813">Transport</keyword>
<keyword evidence="4" id="KW-0187">Copper transport</keyword>
<dbReference type="VEuPathDB" id="FungiDB:BDV34DRAFT_226473"/>
<evidence type="ECO:0000256" key="2">
    <source>
        <dbReference type="ARBA" id="ARBA00022989"/>
    </source>
</evidence>
<accession>A0A5N6DK04</accession>
<dbReference type="GO" id="GO:0016020">
    <property type="term" value="C:membrane"/>
    <property type="evidence" value="ECO:0007669"/>
    <property type="project" value="UniProtKB-SubCell"/>
</dbReference>
<keyword evidence="3 4" id="KW-0472">Membrane</keyword>
<feature type="transmembrane region" description="Helical" evidence="4">
    <location>
        <begin position="167"/>
        <end position="183"/>
    </location>
</feature>
<feature type="transmembrane region" description="Helical" evidence="4">
    <location>
        <begin position="54"/>
        <end position="73"/>
    </location>
</feature>
<proteinExistence type="inferred from homology"/>
<sequence>MDPSMHHSGMDMDHGHGGHGDMDMGGQCNMNMLFTWSAKDLCIIFRKWRVDGPFSLLVSLVVIVLLTAGYEGIRQLTRRYEAAHAQRMNAFNTSVLGGNENVGESAPAIAPSSHAPHSCDESSPLLVGRDNRRVVEQRGKLIMAALYAVQVFYSFFIMLLFMTYNGLVMIAVAVGAFVGYLVFGDNMSAAKTVACH</sequence>
<reference evidence="5 6" key="1">
    <citation type="submission" date="2019-04" db="EMBL/GenBank/DDBJ databases">
        <title>Fungal friends and foes A comparative genomics study of 23 Aspergillus species from section Flavi.</title>
        <authorList>
            <consortium name="DOE Joint Genome Institute"/>
            <person name="Kjaerbolling I."/>
            <person name="Vesth T.C."/>
            <person name="Frisvad J.C."/>
            <person name="Nybo J.L."/>
            <person name="Theobald S."/>
            <person name="Kildgaard S."/>
            <person name="Petersen T.I."/>
            <person name="Kuo A."/>
            <person name="Sato A."/>
            <person name="Lyhne E.K."/>
            <person name="Kogle M.E."/>
            <person name="Wiebenga A."/>
            <person name="Kun R.S."/>
            <person name="Lubbers R.J."/>
            <person name="Makela M.R."/>
            <person name="Barry K."/>
            <person name="Chovatia M."/>
            <person name="Clum A."/>
            <person name="Daum C."/>
            <person name="Haridas S."/>
            <person name="He G."/>
            <person name="LaButti K."/>
            <person name="Lipzen A."/>
            <person name="Mondo S."/>
            <person name="Pangilinan J."/>
            <person name="Riley R."/>
            <person name="Salamov A."/>
            <person name="Simmons B.A."/>
            <person name="Magnuson J.K."/>
            <person name="Henrissat B."/>
            <person name="Mortensen U.H."/>
            <person name="Larsen T.O."/>
            <person name="De vries R.P."/>
            <person name="Grigoriev I.V."/>
            <person name="Machida M."/>
            <person name="Baker S.E."/>
            <person name="Andersen M.R."/>
        </authorList>
    </citation>
    <scope>NUCLEOTIDE SEQUENCE [LARGE SCALE GENOMIC DNA]</scope>
    <source>
        <strain evidence="5 6">CBS 117618</strain>
    </source>
</reference>
<evidence type="ECO:0000256" key="3">
    <source>
        <dbReference type="ARBA" id="ARBA00023136"/>
    </source>
</evidence>
<feature type="transmembrane region" description="Helical" evidence="4">
    <location>
        <begin position="141"/>
        <end position="161"/>
    </location>
</feature>
<dbReference type="GO" id="GO:0005375">
    <property type="term" value="F:copper ion transmembrane transporter activity"/>
    <property type="evidence" value="ECO:0007669"/>
    <property type="project" value="UniProtKB-UniRule"/>
</dbReference>
<dbReference type="Pfam" id="PF04145">
    <property type="entry name" value="Ctr"/>
    <property type="match status" value="1"/>
</dbReference>
<dbReference type="AlphaFoldDB" id="A0A5N6DK04"/>
<evidence type="ECO:0000313" key="5">
    <source>
        <dbReference type="EMBL" id="KAB8204470.1"/>
    </source>
</evidence>
<protein>
    <recommendedName>
        <fullName evidence="4">Copper transport protein</fullName>
    </recommendedName>
</protein>
<keyword evidence="4" id="KW-0406">Ion transport</keyword>
<dbReference type="PANTHER" id="PTHR12483">
    <property type="entry name" value="SOLUTE CARRIER FAMILY 31 COPPER TRANSPORTERS"/>
    <property type="match status" value="1"/>
</dbReference>
<keyword evidence="2 4" id="KW-1133">Transmembrane helix</keyword>
<dbReference type="Proteomes" id="UP000326532">
    <property type="component" value="Unassembled WGS sequence"/>
</dbReference>
<dbReference type="EMBL" id="ML734980">
    <property type="protein sequence ID" value="KAB8204470.1"/>
    <property type="molecule type" value="Genomic_DNA"/>
</dbReference>
<comment type="subcellular location">
    <subcellularLocation>
        <location evidence="4">Membrane</location>
        <topology evidence="4">Multi-pass membrane protein</topology>
    </subcellularLocation>
</comment>
<dbReference type="OMA" id="AKTVACH"/>
<keyword evidence="6" id="KW-1185">Reference proteome</keyword>
<organism evidence="5 6">
    <name type="scientific">Aspergillus parasiticus</name>
    <dbReference type="NCBI Taxonomy" id="5067"/>
    <lineage>
        <taxon>Eukaryota</taxon>
        <taxon>Fungi</taxon>
        <taxon>Dikarya</taxon>
        <taxon>Ascomycota</taxon>
        <taxon>Pezizomycotina</taxon>
        <taxon>Eurotiomycetes</taxon>
        <taxon>Eurotiomycetidae</taxon>
        <taxon>Eurotiales</taxon>
        <taxon>Aspergillaceae</taxon>
        <taxon>Aspergillus</taxon>
        <taxon>Aspergillus subgen. Circumdati</taxon>
    </lineage>
</organism>
<dbReference type="InterPro" id="IPR007274">
    <property type="entry name" value="Cop_transporter"/>
</dbReference>
<name>A0A5N6DK04_ASPPA</name>